<dbReference type="PROSITE" id="PS50109">
    <property type="entry name" value="HIS_KIN"/>
    <property type="match status" value="1"/>
</dbReference>
<evidence type="ECO:0000256" key="13">
    <source>
        <dbReference type="ARBA" id="ARBA00022840"/>
    </source>
</evidence>
<feature type="domain" description="Histidine kinase" evidence="22">
    <location>
        <begin position="196"/>
        <end position="384"/>
    </location>
</feature>
<evidence type="ECO:0000313" key="24">
    <source>
        <dbReference type="Proteomes" id="UP000586042"/>
    </source>
</evidence>
<dbReference type="InterPro" id="IPR004358">
    <property type="entry name" value="Sig_transdc_His_kin-like_C"/>
</dbReference>
<feature type="transmembrane region" description="Helical" evidence="21">
    <location>
        <begin position="92"/>
        <end position="124"/>
    </location>
</feature>
<keyword evidence="21" id="KW-0472">Membrane</keyword>
<dbReference type="PIRSF" id="PIRSF037434">
    <property type="entry name" value="STHK_ChrS"/>
    <property type="match status" value="1"/>
</dbReference>
<dbReference type="GO" id="GO:0051539">
    <property type="term" value="F:4 iron, 4 sulfur cluster binding"/>
    <property type="evidence" value="ECO:0007669"/>
    <property type="project" value="UniProtKB-KW"/>
</dbReference>
<dbReference type="PRINTS" id="PR00344">
    <property type="entry name" value="BCTRLSENSOR"/>
</dbReference>
<keyword evidence="21" id="KW-1133">Transmembrane helix</keyword>
<keyword evidence="16" id="KW-0411">Iron-sulfur</keyword>
<dbReference type="GO" id="GO:0005737">
    <property type="term" value="C:cytoplasm"/>
    <property type="evidence" value="ECO:0007669"/>
    <property type="project" value="UniProtKB-SubCell"/>
</dbReference>
<protein>
    <recommendedName>
        <fullName evidence="5">Oxygen sensor histidine kinase NreB</fullName>
        <ecNumber evidence="4">2.7.13.3</ecNumber>
    </recommendedName>
    <alternativeName>
        <fullName evidence="18">Nitrogen regulation protein B</fullName>
    </alternativeName>
</protein>
<keyword evidence="24" id="KW-1185">Reference proteome</keyword>
<keyword evidence="11" id="KW-0547">Nucleotide-binding</keyword>
<comment type="caution">
    <text evidence="23">The sequence shown here is derived from an EMBL/GenBank/DDBJ whole genome shotgun (WGS) entry which is preliminary data.</text>
</comment>
<dbReference type="GO" id="GO:0000155">
    <property type="term" value="F:phosphorelay sensor kinase activity"/>
    <property type="evidence" value="ECO:0007669"/>
    <property type="project" value="InterPro"/>
</dbReference>
<feature type="region of interest" description="Disordered" evidence="20">
    <location>
        <begin position="330"/>
        <end position="349"/>
    </location>
</feature>
<dbReference type="AlphaFoldDB" id="A0A7Y6IC43"/>
<keyword evidence="8" id="KW-0597">Phosphoprotein</keyword>
<evidence type="ECO:0000256" key="10">
    <source>
        <dbReference type="ARBA" id="ARBA00022723"/>
    </source>
</evidence>
<comment type="catalytic activity">
    <reaction evidence="1">
        <text>ATP + protein L-histidine = ADP + protein N-phospho-L-histidine.</text>
        <dbReference type="EC" id="2.7.13.3"/>
    </reaction>
</comment>
<evidence type="ECO:0000256" key="6">
    <source>
        <dbReference type="ARBA" id="ARBA00022485"/>
    </source>
</evidence>
<accession>A0A7Y6IC43</accession>
<keyword evidence="7" id="KW-0963">Cytoplasm</keyword>
<evidence type="ECO:0000256" key="16">
    <source>
        <dbReference type="ARBA" id="ARBA00023014"/>
    </source>
</evidence>
<keyword evidence="6" id="KW-0004">4Fe-4S</keyword>
<keyword evidence="14" id="KW-0408">Iron</keyword>
<dbReference type="RefSeq" id="WP_175592921.1">
    <property type="nucleotide sequence ID" value="NZ_JABWGN010000011.1"/>
</dbReference>
<keyword evidence="12 23" id="KW-0418">Kinase</keyword>
<dbReference type="Gene3D" id="3.30.565.10">
    <property type="entry name" value="Histidine kinase-like ATPase, C-terminal domain"/>
    <property type="match status" value="1"/>
</dbReference>
<evidence type="ECO:0000256" key="15">
    <source>
        <dbReference type="ARBA" id="ARBA00023012"/>
    </source>
</evidence>
<evidence type="ECO:0000256" key="5">
    <source>
        <dbReference type="ARBA" id="ARBA00017322"/>
    </source>
</evidence>
<feature type="transmembrane region" description="Helical" evidence="21">
    <location>
        <begin position="38"/>
        <end position="58"/>
    </location>
</feature>
<dbReference type="InterPro" id="IPR017205">
    <property type="entry name" value="Sig_transdc_His_kinase_ChrS"/>
</dbReference>
<gene>
    <name evidence="23" type="ORF">HTZ77_29335</name>
</gene>
<keyword evidence="10" id="KW-0479">Metal-binding</keyword>
<name>A0A7Y6IC43_9ACTN</name>
<evidence type="ECO:0000256" key="3">
    <source>
        <dbReference type="ARBA" id="ARBA00004496"/>
    </source>
</evidence>
<dbReference type="PANTHER" id="PTHR24421">
    <property type="entry name" value="NITRATE/NITRITE SENSOR PROTEIN NARX-RELATED"/>
    <property type="match status" value="1"/>
</dbReference>
<evidence type="ECO:0000313" key="23">
    <source>
        <dbReference type="EMBL" id="NUW35504.1"/>
    </source>
</evidence>
<evidence type="ECO:0000256" key="12">
    <source>
        <dbReference type="ARBA" id="ARBA00022777"/>
    </source>
</evidence>
<sequence length="384" mass="41320">MKSGDLDAWRQLWGWELLLAVSVAVPGVFLLLGDQPGWQKATAAACLAAFAPLYVFLGRPAVIRDDARRGAVYVALMVVLYVPVALTSQESLFTLFGLCAQCFIVLPSKWATAAVLALCVPPVARVVAVSSHPRQFFNVIVVITIAVFFSAVLGGWADRVTTESRMRSDLIEQLERSRAEVARLSAERGAQQERERLAGEIHDTLAQGFSSIIMLLQAPDPTRNVRLAVKTARENLAEARALVAALAPAPLDSSPFLESMRRITRRTGEETGVATAFATDGDARPLPPHVEVALVRALQEGLANVRKHADAREVRVTVGYGRREVTLRVADDGNGFDPGDSDGSRGVEGYGLRNMRSRVEQAGGSVGVSTAPGRGTELTVEVPT</sequence>
<dbReference type="InterPro" id="IPR003594">
    <property type="entry name" value="HATPase_dom"/>
</dbReference>
<evidence type="ECO:0000256" key="11">
    <source>
        <dbReference type="ARBA" id="ARBA00022741"/>
    </source>
</evidence>
<feature type="region of interest" description="Disordered" evidence="20">
    <location>
        <begin position="360"/>
        <end position="384"/>
    </location>
</feature>
<dbReference type="Pfam" id="PF02518">
    <property type="entry name" value="HATPase_c"/>
    <property type="match status" value="1"/>
</dbReference>
<evidence type="ECO:0000256" key="20">
    <source>
        <dbReference type="SAM" id="MobiDB-lite"/>
    </source>
</evidence>
<evidence type="ECO:0000256" key="19">
    <source>
        <dbReference type="SAM" id="Coils"/>
    </source>
</evidence>
<dbReference type="Gene3D" id="1.20.5.1930">
    <property type="match status" value="1"/>
</dbReference>
<evidence type="ECO:0000256" key="2">
    <source>
        <dbReference type="ARBA" id="ARBA00001966"/>
    </source>
</evidence>
<evidence type="ECO:0000256" key="7">
    <source>
        <dbReference type="ARBA" id="ARBA00022490"/>
    </source>
</evidence>
<feature type="coiled-coil region" evidence="19">
    <location>
        <begin position="167"/>
        <end position="194"/>
    </location>
</feature>
<keyword evidence="9" id="KW-0808">Transferase</keyword>
<dbReference type="Pfam" id="PF07730">
    <property type="entry name" value="HisKA_3"/>
    <property type="match status" value="1"/>
</dbReference>
<keyword evidence="19" id="KW-0175">Coiled coil</keyword>
<feature type="transmembrane region" description="Helical" evidence="21">
    <location>
        <begin position="70"/>
        <end position="86"/>
    </location>
</feature>
<evidence type="ECO:0000256" key="4">
    <source>
        <dbReference type="ARBA" id="ARBA00012438"/>
    </source>
</evidence>
<evidence type="ECO:0000256" key="1">
    <source>
        <dbReference type="ARBA" id="ARBA00000085"/>
    </source>
</evidence>
<comment type="cofactor">
    <cofactor evidence="2">
        <name>[4Fe-4S] cluster</name>
        <dbReference type="ChEBI" id="CHEBI:49883"/>
    </cofactor>
</comment>
<dbReference type="Proteomes" id="UP000586042">
    <property type="component" value="Unassembled WGS sequence"/>
</dbReference>
<dbReference type="EMBL" id="JABWGN010000011">
    <property type="protein sequence ID" value="NUW35504.1"/>
    <property type="molecule type" value="Genomic_DNA"/>
</dbReference>
<dbReference type="CDD" id="cd16917">
    <property type="entry name" value="HATPase_UhpB-NarQ-NarX-like"/>
    <property type="match status" value="1"/>
</dbReference>
<dbReference type="GO" id="GO:0046983">
    <property type="term" value="F:protein dimerization activity"/>
    <property type="evidence" value="ECO:0007669"/>
    <property type="project" value="InterPro"/>
</dbReference>
<evidence type="ECO:0000256" key="21">
    <source>
        <dbReference type="SAM" id="Phobius"/>
    </source>
</evidence>
<dbReference type="InterPro" id="IPR050482">
    <property type="entry name" value="Sensor_HK_TwoCompSys"/>
</dbReference>
<keyword evidence="21" id="KW-0812">Transmembrane</keyword>
<dbReference type="InterPro" id="IPR005467">
    <property type="entry name" value="His_kinase_dom"/>
</dbReference>
<dbReference type="SUPFAM" id="SSF55874">
    <property type="entry name" value="ATPase domain of HSP90 chaperone/DNA topoisomerase II/histidine kinase"/>
    <property type="match status" value="1"/>
</dbReference>
<evidence type="ECO:0000256" key="9">
    <source>
        <dbReference type="ARBA" id="ARBA00022679"/>
    </source>
</evidence>
<dbReference type="InterPro" id="IPR036890">
    <property type="entry name" value="HATPase_C_sf"/>
</dbReference>
<evidence type="ECO:0000256" key="14">
    <source>
        <dbReference type="ARBA" id="ARBA00023004"/>
    </source>
</evidence>
<keyword evidence="15" id="KW-0902">Two-component regulatory system</keyword>
<evidence type="ECO:0000259" key="22">
    <source>
        <dbReference type="PROSITE" id="PS50109"/>
    </source>
</evidence>
<dbReference type="GO" id="GO:0016020">
    <property type="term" value="C:membrane"/>
    <property type="evidence" value="ECO:0007669"/>
    <property type="project" value="InterPro"/>
</dbReference>
<evidence type="ECO:0000256" key="17">
    <source>
        <dbReference type="ARBA" id="ARBA00024827"/>
    </source>
</evidence>
<dbReference type="InterPro" id="IPR011712">
    <property type="entry name" value="Sig_transdc_His_kin_sub3_dim/P"/>
</dbReference>
<evidence type="ECO:0000256" key="8">
    <source>
        <dbReference type="ARBA" id="ARBA00022553"/>
    </source>
</evidence>
<reference evidence="23 24" key="1">
    <citation type="submission" date="2020-06" db="EMBL/GenBank/DDBJ databases">
        <title>Nonomuraea sp. SMC257, a novel actinomycete isolated from soil.</title>
        <authorList>
            <person name="Chanama M."/>
        </authorList>
    </citation>
    <scope>NUCLEOTIDE SEQUENCE [LARGE SCALE GENOMIC DNA]</scope>
    <source>
        <strain evidence="23 24">SMC257</strain>
    </source>
</reference>
<feature type="transmembrane region" description="Helical" evidence="21">
    <location>
        <begin position="136"/>
        <end position="157"/>
    </location>
</feature>
<dbReference type="GO" id="GO:0005524">
    <property type="term" value="F:ATP binding"/>
    <property type="evidence" value="ECO:0007669"/>
    <property type="project" value="UniProtKB-KW"/>
</dbReference>
<dbReference type="GO" id="GO:0046872">
    <property type="term" value="F:metal ion binding"/>
    <property type="evidence" value="ECO:0007669"/>
    <property type="project" value="UniProtKB-KW"/>
</dbReference>
<evidence type="ECO:0000256" key="18">
    <source>
        <dbReference type="ARBA" id="ARBA00030800"/>
    </source>
</evidence>
<dbReference type="EC" id="2.7.13.3" evidence="4"/>
<keyword evidence="13" id="KW-0067">ATP-binding</keyword>
<feature type="transmembrane region" description="Helical" evidence="21">
    <location>
        <begin position="12"/>
        <end position="32"/>
    </location>
</feature>
<comment type="function">
    <text evidence="17">Member of the two-component regulatory system NreB/NreC involved in the control of dissimilatory nitrate/nitrite reduction in response to oxygen. NreB functions as a direct oxygen sensor histidine kinase which is autophosphorylated, in the absence of oxygen, probably at the conserved histidine residue, and transfers its phosphate group probably to a conserved aspartate residue of NreC. NreB/NreC activates the expression of the nitrate (narGHJI) and nitrite (nir) reductase operons, as well as the putative nitrate transporter gene narT.</text>
</comment>
<dbReference type="PANTHER" id="PTHR24421:SF10">
    <property type="entry name" value="NITRATE_NITRITE SENSOR PROTEIN NARQ"/>
    <property type="match status" value="1"/>
</dbReference>
<dbReference type="SMART" id="SM00387">
    <property type="entry name" value="HATPase_c"/>
    <property type="match status" value="1"/>
</dbReference>
<proteinExistence type="predicted"/>
<organism evidence="23 24">
    <name type="scientific">Nonomuraea montanisoli</name>
    <dbReference type="NCBI Taxonomy" id="2741721"/>
    <lineage>
        <taxon>Bacteria</taxon>
        <taxon>Bacillati</taxon>
        <taxon>Actinomycetota</taxon>
        <taxon>Actinomycetes</taxon>
        <taxon>Streptosporangiales</taxon>
        <taxon>Streptosporangiaceae</taxon>
        <taxon>Nonomuraea</taxon>
    </lineage>
</organism>
<comment type="subcellular location">
    <subcellularLocation>
        <location evidence="3">Cytoplasm</location>
    </subcellularLocation>
</comment>